<keyword evidence="3" id="KW-0238">DNA-binding</keyword>
<comment type="caution">
    <text evidence="3">The sequence shown here is derived from an EMBL/GenBank/DDBJ whole genome shotgun (WGS) entry which is preliminary data.</text>
</comment>
<keyword evidence="1" id="KW-0472">Membrane</keyword>
<dbReference type="Pfam" id="PF04397">
    <property type="entry name" value="LytTR"/>
    <property type="match status" value="1"/>
</dbReference>
<evidence type="ECO:0000259" key="2">
    <source>
        <dbReference type="SMART" id="SM00850"/>
    </source>
</evidence>
<protein>
    <submittedName>
        <fullName evidence="3">LytTR family DNA-binding domain-containing protein</fullName>
    </submittedName>
</protein>
<dbReference type="GO" id="GO:0003677">
    <property type="term" value="F:DNA binding"/>
    <property type="evidence" value="ECO:0007669"/>
    <property type="project" value="UniProtKB-KW"/>
</dbReference>
<organism evidence="3 4">
    <name type="scientific">Splendidivirga corallicola</name>
    <dbReference type="NCBI Taxonomy" id="3051826"/>
    <lineage>
        <taxon>Bacteria</taxon>
        <taxon>Pseudomonadati</taxon>
        <taxon>Bacteroidota</taxon>
        <taxon>Cytophagia</taxon>
        <taxon>Cytophagales</taxon>
        <taxon>Splendidivirgaceae</taxon>
        <taxon>Splendidivirga</taxon>
    </lineage>
</organism>
<dbReference type="RefSeq" id="WP_346751905.1">
    <property type="nucleotide sequence ID" value="NZ_JAUJEA010000003.1"/>
</dbReference>
<evidence type="ECO:0000313" key="4">
    <source>
        <dbReference type="Proteomes" id="UP001172082"/>
    </source>
</evidence>
<reference evidence="3" key="1">
    <citation type="submission" date="2023-06" db="EMBL/GenBank/DDBJ databases">
        <title>Genomic of Parafulvivirga corallium.</title>
        <authorList>
            <person name="Wang G."/>
        </authorList>
    </citation>
    <scope>NUCLEOTIDE SEQUENCE</scope>
    <source>
        <strain evidence="3">BMA10</strain>
    </source>
</reference>
<feature type="domain" description="HTH LytTR-type" evidence="2">
    <location>
        <begin position="187"/>
        <end position="290"/>
    </location>
</feature>
<accession>A0ABT8KMD6</accession>
<proteinExistence type="predicted"/>
<gene>
    <name evidence="3" type="ORF">QQ008_10920</name>
</gene>
<name>A0ABT8KMD6_9BACT</name>
<dbReference type="InterPro" id="IPR007492">
    <property type="entry name" value="LytTR_DNA-bd_dom"/>
</dbReference>
<dbReference type="SMART" id="SM00850">
    <property type="entry name" value="LytTR"/>
    <property type="match status" value="1"/>
</dbReference>
<keyword evidence="1" id="KW-1133">Transmembrane helix</keyword>
<evidence type="ECO:0000313" key="3">
    <source>
        <dbReference type="EMBL" id="MDN5201881.1"/>
    </source>
</evidence>
<dbReference type="EMBL" id="JAUJEA010000003">
    <property type="protein sequence ID" value="MDN5201881.1"/>
    <property type="molecule type" value="Genomic_DNA"/>
</dbReference>
<evidence type="ECO:0000256" key="1">
    <source>
        <dbReference type="SAM" id="Phobius"/>
    </source>
</evidence>
<feature type="transmembrane region" description="Helical" evidence="1">
    <location>
        <begin position="107"/>
        <end position="130"/>
    </location>
</feature>
<keyword evidence="4" id="KW-1185">Reference proteome</keyword>
<dbReference type="Proteomes" id="UP001172082">
    <property type="component" value="Unassembled WGS sequence"/>
</dbReference>
<sequence>MIGQQRLFNRSVISTLKVLSSFKLLTEYPKSLFFQRKFKWVLSIAITTVNYLLTYSSFHLDLVHVYFFVSDLFLTLLILEFYILCIRCLNKWIPWGAGYGKRLIIQLSLITPIVVLFTIFVNEALEVIIYTNRIGVSFYTFDMIIAVLFILVVQLLYTSLHFIHQKTSLAPTSSSFVFQIKVSCGKSSKILIEPDIIAAFVDVDTNITYVLDKAFKKFICHKPLRELEEKLPQRFYRANRQFIVSKDLINTYKSLEYGKILVGLNHTNTPLPEYIIVSRKKASHFRRWIGTDF</sequence>
<feature type="transmembrane region" description="Helical" evidence="1">
    <location>
        <begin position="136"/>
        <end position="157"/>
    </location>
</feature>
<feature type="transmembrane region" description="Helical" evidence="1">
    <location>
        <begin position="64"/>
        <end position="86"/>
    </location>
</feature>
<keyword evidence="1" id="KW-0812">Transmembrane</keyword>
<dbReference type="Gene3D" id="2.40.50.1020">
    <property type="entry name" value="LytTr DNA-binding domain"/>
    <property type="match status" value="1"/>
</dbReference>
<feature type="transmembrane region" description="Helical" evidence="1">
    <location>
        <begin position="40"/>
        <end position="58"/>
    </location>
</feature>